<dbReference type="AlphaFoldDB" id="A0A2H3CZB4"/>
<dbReference type="EMBL" id="KZ293680">
    <property type="protein sequence ID" value="PBK87160.1"/>
    <property type="molecule type" value="Genomic_DNA"/>
</dbReference>
<accession>A0A2H3CZB4</accession>
<dbReference type="Proteomes" id="UP000217790">
    <property type="component" value="Unassembled WGS sequence"/>
</dbReference>
<name>A0A2H3CZB4_ARMGA</name>
<dbReference type="InParanoid" id="A0A2H3CZB4"/>
<reference evidence="3" key="1">
    <citation type="journal article" date="2017" name="Nat. Ecol. Evol.">
        <title>Genome expansion and lineage-specific genetic innovations in the forest pathogenic fungi Armillaria.</title>
        <authorList>
            <person name="Sipos G."/>
            <person name="Prasanna A.N."/>
            <person name="Walter M.C."/>
            <person name="O'Connor E."/>
            <person name="Balint B."/>
            <person name="Krizsan K."/>
            <person name="Kiss B."/>
            <person name="Hess J."/>
            <person name="Varga T."/>
            <person name="Slot J."/>
            <person name="Riley R."/>
            <person name="Boka B."/>
            <person name="Rigling D."/>
            <person name="Barry K."/>
            <person name="Lee J."/>
            <person name="Mihaltcheva S."/>
            <person name="LaButti K."/>
            <person name="Lipzen A."/>
            <person name="Waldron R."/>
            <person name="Moloney N.M."/>
            <person name="Sperisen C."/>
            <person name="Kredics L."/>
            <person name="Vagvoelgyi C."/>
            <person name="Patrignani A."/>
            <person name="Fitzpatrick D."/>
            <person name="Nagy I."/>
            <person name="Doyle S."/>
            <person name="Anderson J.B."/>
            <person name="Grigoriev I.V."/>
            <person name="Gueldener U."/>
            <person name="Muensterkoetter M."/>
            <person name="Nagy L.G."/>
        </authorList>
    </citation>
    <scope>NUCLEOTIDE SEQUENCE [LARGE SCALE GENOMIC DNA]</scope>
    <source>
        <strain evidence="3">Ar21-2</strain>
    </source>
</reference>
<evidence type="ECO:0000256" key="1">
    <source>
        <dbReference type="SAM" id="MobiDB-lite"/>
    </source>
</evidence>
<organism evidence="2 3">
    <name type="scientific">Armillaria gallica</name>
    <name type="common">Bulbous honey fungus</name>
    <name type="synonym">Armillaria bulbosa</name>
    <dbReference type="NCBI Taxonomy" id="47427"/>
    <lineage>
        <taxon>Eukaryota</taxon>
        <taxon>Fungi</taxon>
        <taxon>Dikarya</taxon>
        <taxon>Basidiomycota</taxon>
        <taxon>Agaricomycotina</taxon>
        <taxon>Agaricomycetes</taxon>
        <taxon>Agaricomycetidae</taxon>
        <taxon>Agaricales</taxon>
        <taxon>Marasmiineae</taxon>
        <taxon>Physalacriaceae</taxon>
        <taxon>Armillaria</taxon>
    </lineage>
</organism>
<proteinExistence type="predicted"/>
<protein>
    <submittedName>
        <fullName evidence="2">Uncharacterized protein</fullName>
    </submittedName>
</protein>
<feature type="compositionally biased region" description="Basic and acidic residues" evidence="1">
    <location>
        <begin position="285"/>
        <end position="295"/>
    </location>
</feature>
<feature type="compositionally biased region" description="Polar residues" evidence="1">
    <location>
        <begin position="298"/>
        <end position="312"/>
    </location>
</feature>
<sequence length="424" mass="47352">MYAFTADSKITRTTLPNTHNIPSTKSPEWIEHILQGEMLYTRPYVVLNHQHMSLGGPRGRRVREGRRHVVERCEGINSLITLPTKSGLELYSKICIRLNVAILGFVVRMLEFLEKRKKIDFRDSELKPIAKPEPPTMFDRSYMYHCDSEIVHKTQEQHRKVVPASLGLKSPGCRIEAAIRCDTGSSNGDGLSECVDKRVKREAGNVVPVFMDRILSRSRGKETVYASIKRGVLPIKSSWSPTSGFRRDAARNDRRDSGQLSLSNGAKSASKPVSNLSISILRPTTHVDSDSRNETELPVTQNSQPQKRTSIGQFEDPENSQRGKNGRIANWTPVDFDTIGPGAPRKEVGGVIFFQKFQLDLATIDVTALLFLSKSTEASGQTNGRKQPLCPVRYTQVLKMGKKFGIERIVHDAVANKIQAGDAE</sequence>
<evidence type="ECO:0000313" key="3">
    <source>
        <dbReference type="Proteomes" id="UP000217790"/>
    </source>
</evidence>
<feature type="compositionally biased region" description="Polar residues" evidence="1">
    <location>
        <begin position="258"/>
        <end position="278"/>
    </location>
</feature>
<feature type="region of interest" description="Disordered" evidence="1">
    <location>
        <begin position="239"/>
        <end position="333"/>
    </location>
</feature>
<gene>
    <name evidence="2" type="ORF">ARMGADRAFT_1035055</name>
</gene>
<evidence type="ECO:0000313" key="2">
    <source>
        <dbReference type="EMBL" id="PBK87160.1"/>
    </source>
</evidence>
<feature type="compositionally biased region" description="Basic and acidic residues" evidence="1">
    <location>
        <begin position="245"/>
        <end position="257"/>
    </location>
</feature>
<keyword evidence="3" id="KW-1185">Reference proteome</keyword>